<dbReference type="Proteomes" id="UP001445472">
    <property type="component" value="Unassembled WGS sequence"/>
</dbReference>
<sequence length="146" mass="15495">MSDQPTAAPASQDDADFPPLKPDDMPPQLKDALRRMSQRGPVVDMGTGETVAEDGRLVDEPVADDLVACNECARAVALGWWGSIARHPGAPGRPVCVLCGEGEAVHTAVEWFAMAAALVRQRTNDGQRRTWHDDAVKGLGAVSGPL</sequence>
<evidence type="ECO:0000313" key="2">
    <source>
        <dbReference type="EMBL" id="MER6616325.1"/>
    </source>
</evidence>
<gene>
    <name evidence="2" type="ORF">ABT276_23720</name>
</gene>
<reference evidence="2 3" key="1">
    <citation type="submission" date="2024-06" db="EMBL/GenBank/DDBJ databases">
        <title>The Natural Products Discovery Center: Release of the First 8490 Sequenced Strains for Exploring Actinobacteria Biosynthetic Diversity.</title>
        <authorList>
            <person name="Kalkreuter E."/>
            <person name="Kautsar S.A."/>
            <person name="Yang D."/>
            <person name="Bader C.D."/>
            <person name="Teijaro C.N."/>
            <person name="Fluegel L."/>
            <person name="Davis C.M."/>
            <person name="Simpson J.R."/>
            <person name="Lauterbach L."/>
            <person name="Steele A.D."/>
            <person name="Gui C."/>
            <person name="Meng S."/>
            <person name="Li G."/>
            <person name="Viehrig K."/>
            <person name="Ye F."/>
            <person name="Su P."/>
            <person name="Kiefer A.F."/>
            <person name="Nichols A."/>
            <person name="Cepeda A.J."/>
            <person name="Yan W."/>
            <person name="Fan B."/>
            <person name="Jiang Y."/>
            <person name="Adhikari A."/>
            <person name="Zheng C.-J."/>
            <person name="Schuster L."/>
            <person name="Cowan T.M."/>
            <person name="Smanski M.J."/>
            <person name="Chevrette M.G."/>
            <person name="De Carvalho L.P.S."/>
            <person name="Shen B."/>
        </authorList>
    </citation>
    <scope>NUCLEOTIDE SEQUENCE [LARGE SCALE GENOMIC DNA]</scope>
    <source>
        <strain evidence="2 3">NPDC000837</strain>
    </source>
</reference>
<dbReference type="RefSeq" id="WP_351977701.1">
    <property type="nucleotide sequence ID" value="NZ_JBEPBX010000023.1"/>
</dbReference>
<dbReference type="EMBL" id="JBEPBX010000023">
    <property type="protein sequence ID" value="MER6616325.1"/>
    <property type="molecule type" value="Genomic_DNA"/>
</dbReference>
<organism evidence="2 3">
    <name type="scientific">Streptomyces xantholiticus</name>
    <dbReference type="NCBI Taxonomy" id="68285"/>
    <lineage>
        <taxon>Bacteria</taxon>
        <taxon>Bacillati</taxon>
        <taxon>Actinomycetota</taxon>
        <taxon>Actinomycetes</taxon>
        <taxon>Kitasatosporales</taxon>
        <taxon>Streptomycetaceae</taxon>
        <taxon>Streptomyces</taxon>
    </lineage>
</organism>
<comment type="caution">
    <text evidence="2">The sequence shown here is derived from an EMBL/GenBank/DDBJ whole genome shotgun (WGS) entry which is preliminary data.</text>
</comment>
<accession>A0ABV1V0Y8</accession>
<feature type="region of interest" description="Disordered" evidence="1">
    <location>
        <begin position="1"/>
        <end position="32"/>
    </location>
</feature>
<keyword evidence="3" id="KW-1185">Reference proteome</keyword>
<evidence type="ECO:0000313" key="3">
    <source>
        <dbReference type="Proteomes" id="UP001445472"/>
    </source>
</evidence>
<name>A0ABV1V0Y8_9ACTN</name>
<protein>
    <submittedName>
        <fullName evidence="2">Uncharacterized protein</fullName>
    </submittedName>
</protein>
<evidence type="ECO:0000256" key="1">
    <source>
        <dbReference type="SAM" id="MobiDB-lite"/>
    </source>
</evidence>
<proteinExistence type="predicted"/>